<evidence type="ECO:0000256" key="5">
    <source>
        <dbReference type="ARBA" id="ARBA00022989"/>
    </source>
</evidence>
<dbReference type="InterPro" id="IPR050171">
    <property type="entry name" value="MFS_Transporters"/>
</dbReference>
<keyword evidence="6 7" id="KW-0472">Membrane</keyword>
<feature type="transmembrane region" description="Helical" evidence="7">
    <location>
        <begin position="319"/>
        <end position="341"/>
    </location>
</feature>
<feature type="transmembrane region" description="Helical" evidence="7">
    <location>
        <begin position="193"/>
        <end position="213"/>
    </location>
</feature>
<comment type="caution">
    <text evidence="8">The sequence shown here is derived from an EMBL/GenBank/DDBJ whole genome shotgun (WGS) entry which is preliminary data.</text>
</comment>
<gene>
    <name evidence="8" type="ORF">GALL_284590</name>
</gene>
<feature type="transmembrane region" description="Helical" evidence="7">
    <location>
        <begin position="105"/>
        <end position="133"/>
    </location>
</feature>
<evidence type="ECO:0000256" key="1">
    <source>
        <dbReference type="ARBA" id="ARBA00004651"/>
    </source>
</evidence>
<sequence>MVEPYLVLRLSREFGLSAASSVALAGAVVVGGRLFAQPFGRLADRWPDLRLARGATVVAASSCALLATRGDWRIALLACAGLCLAGAAFWVVLRAQLLRGVGEHEATLCFSLLSASFNLGTFAGGAIAGVMLARDTPAYLLPIACALHIAAGVALSLHTVTTLPLQPTGRGGPAVEHEASGPGVSPRMPLRPFLWSSALVGYLTTTVILVLAIDCVRRLHESAYTAVFFCTQAVALGALLPLAGNAMRAFTPRRLASAYFCGVLAAAVGCAAFGAIPSNRSGLAVAVLAVGFALSQLLAMPSLDPLLGRVVVRQQVGQALGATTTAMGWGSLVACAIDALALECLPVTLYGWIWLLPGTAGAVVGATAMRSTLRCLDNSPAPPRAAAPR</sequence>
<keyword evidence="2" id="KW-0813">Transport</keyword>
<dbReference type="AlphaFoldDB" id="A0A1J5RCA5"/>
<feature type="transmembrane region" description="Helical" evidence="7">
    <location>
        <begin position="74"/>
        <end position="93"/>
    </location>
</feature>
<reference evidence="8" key="1">
    <citation type="submission" date="2016-10" db="EMBL/GenBank/DDBJ databases">
        <title>Sequence of Gallionella enrichment culture.</title>
        <authorList>
            <person name="Poehlein A."/>
            <person name="Muehling M."/>
            <person name="Daniel R."/>
        </authorList>
    </citation>
    <scope>NUCLEOTIDE SEQUENCE</scope>
</reference>
<feature type="transmembrane region" description="Helical" evidence="7">
    <location>
        <begin position="255"/>
        <end position="276"/>
    </location>
</feature>
<feature type="transmembrane region" description="Helical" evidence="7">
    <location>
        <begin position="282"/>
        <end position="299"/>
    </location>
</feature>
<dbReference type="SUPFAM" id="SSF103473">
    <property type="entry name" value="MFS general substrate transporter"/>
    <property type="match status" value="2"/>
</dbReference>
<evidence type="ECO:0000313" key="8">
    <source>
        <dbReference type="EMBL" id="OIQ89655.1"/>
    </source>
</evidence>
<evidence type="ECO:0000256" key="3">
    <source>
        <dbReference type="ARBA" id="ARBA00022475"/>
    </source>
</evidence>
<evidence type="ECO:0000256" key="7">
    <source>
        <dbReference type="SAM" id="Phobius"/>
    </source>
</evidence>
<protein>
    <submittedName>
        <fullName evidence="8">Major facilitator superfamily protein</fullName>
    </submittedName>
</protein>
<feature type="transmembrane region" description="Helical" evidence="7">
    <location>
        <begin position="139"/>
        <end position="160"/>
    </location>
</feature>
<dbReference type="Pfam" id="PF07690">
    <property type="entry name" value="MFS_1"/>
    <property type="match status" value="1"/>
</dbReference>
<organism evidence="8">
    <name type="scientific">mine drainage metagenome</name>
    <dbReference type="NCBI Taxonomy" id="410659"/>
    <lineage>
        <taxon>unclassified sequences</taxon>
        <taxon>metagenomes</taxon>
        <taxon>ecological metagenomes</taxon>
    </lineage>
</organism>
<proteinExistence type="predicted"/>
<feature type="transmembrane region" description="Helical" evidence="7">
    <location>
        <begin position="14"/>
        <end position="36"/>
    </location>
</feature>
<keyword evidence="3" id="KW-1003">Cell membrane</keyword>
<feature type="transmembrane region" description="Helical" evidence="7">
    <location>
        <begin position="347"/>
        <end position="369"/>
    </location>
</feature>
<evidence type="ECO:0000256" key="4">
    <source>
        <dbReference type="ARBA" id="ARBA00022692"/>
    </source>
</evidence>
<dbReference type="EMBL" id="MLJW01000321">
    <property type="protein sequence ID" value="OIQ89655.1"/>
    <property type="molecule type" value="Genomic_DNA"/>
</dbReference>
<dbReference type="InterPro" id="IPR036259">
    <property type="entry name" value="MFS_trans_sf"/>
</dbReference>
<dbReference type="InterPro" id="IPR011701">
    <property type="entry name" value="MFS"/>
</dbReference>
<dbReference type="PANTHER" id="PTHR23517">
    <property type="entry name" value="RESISTANCE PROTEIN MDTM, PUTATIVE-RELATED-RELATED"/>
    <property type="match status" value="1"/>
</dbReference>
<keyword evidence="5 7" id="KW-1133">Transmembrane helix</keyword>
<dbReference type="PANTHER" id="PTHR23517:SF3">
    <property type="entry name" value="INTEGRAL MEMBRANE TRANSPORT PROTEIN"/>
    <property type="match status" value="1"/>
</dbReference>
<feature type="transmembrane region" description="Helical" evidence="7">
    <location>
        <begin position="225"/>
        <end position="243"/>
    </location>
</feature>
<dbReference type="Gene3D" id="1.20.1250.20">
    <property type="entry name" value="MFS general substrate transporter like domains"/>
    <property type="match status" value="1"/>
</dbReference>
<dbReference type="GO" id="GO:0005886">
    <property type="term" value="C:plasma membrane"/>
    <property type="evidence" value="ECO:0007669"/>
    <property type="project" value="UniProtKB-SubCell"/>
</dbReference>
<comment type="subcellular location">
    <subcellularLocation>
        <location evidence="1">Cell membrane</location>
        <topology evidence="1">Multi-pass membrane protein</topology>
    </subcellularLocation>
</comment>
<keyword evidence="4 7" id="KW-0812">Transmembrane</keyword>
<dbReference type="GO" id="GO:0022857">
    <property type="term" value="F:transmembrane transporter activity"/>
    <property type="evidence" value="ECO:0007669"/>
    <property type="project" value="InterPro"/>
</dbReference>
<evidence type="ECO:0000256" key="2">
    <source>
        <dbReference type="ARBA" id="ARBA00022448"/>
    </source>
</evidence>
<name>A0A1J5RCA5_9ZZZZ</name>
<evidence type="ECO:0000256" key="6">
    <source>
        <dbReference type="ARBA" id="ARBA00023136"/>
    </source>
</evidence>
<accession>A0A1J5RCA5</accession>